<evidence type="ECO:0000256" key="14">
    <source>
        <dbReference type="RuleBase" id="RU003707"/>
    </source>
</evidence>
<keyword evidence="9" id="KW-0576">Peroxisome</keyword>
<dbReference type="InterPro" id="IPR001753">
    <property type="entry name" value="Enoyl-CoA_hydra/iso"/>
</dbReference>
<evidence type="ECO:0000256" key="12">
    <source>
        <dbReference type="ARBA" id="ARBA00023268"/>
    </source>
</evidence>
<evidence type="ECO:0000256" key="11">
    <source>
        <dbReference type="ARBA" id="ARBA00023239"/>
    </source>
</evidence>
<dbReference type="Proteomes" id="UP000011864">
    <property type="component" value="Chromosome"/>
</dbReference>
<keyword evidence="10" id="KW-0413">Isomerase</keyword>
<dbReference type="KEGG" id="gps:C427_1827"/>
<evidence type="ECO:0000256" key="2">
    <source>
        <dbReference type="ARBA" id="ARBA00005005"/>
    </source>
</evidence>
<dbReference type="PATRIC" id="fig|1129794.4.peg.1811"/>
<sequence>MSQVESKTVNSDAVNYELIETPSANKVAVLWMQNPPVNALSKSVRVGLIKHLNAAIADESVQVIVISSKQSLFSGGADISEFSGGDLEPNLPAVLDVIENSPKPVVAVLNGPAFGGGLEVALSCHYRLTFASNKVGLPEVNLGILPGAGGTQRLPRLAGVQQALDMIVSGRPVAADKLPGVFDVVVDSPETLLTSALAFCEKVIADGSKVRKTCDVKIDVSSAPKELFAQYRQGLATKARGFFAPERCIQAVEASVELPFAQGLIREGELFMECMRSKEARAQQHFFFAERAASHVKDFDKETPVRDIKQVGIIGAGTMGGGIAMNFANAGIPVIMLELKQDALDKGLALIRKNYENSAKKGKLTAQQVEDRMGLLTGSTEYAALCNVDLVIEAVFEKMSVKQEVFKALDAVCKPGAILASNTSTLDIDEIGEATKRPEDVIGLHFFSPANVMKLLEVVKTSKTSPEVIKTTMKMAKKINKVAVLVGVCFGFVGNRMIEGYGREANRMMLEGGTPEHIDKVIYDFGLPMGPFTMGDMAGQDIGAFVRESRREFIKHDPSYCILADKLVEQGRVGLKVGKGVYLYEAGSRKPIPDPSVLELAKQVAADLGVAQRDISDQEIIERIIFPMINEGALILEEGIAAKSSDIDVIYVYGYGFPVYRGGPMQYADEIGLKTVYDAMCKYRDELGEHGKNWFEPAPLLKKLAEQGKRFSDL</sequence>
<dbReference type="Gene3D" id="1.10.1040.50">
    <property type="match status" value="1"/>
</dbReference>
<comment type="catalytic activity">
    <reaction evidence="13">
        <text>a (3S)-3-hydroxyacyl-CoA + NAD(+) = a 3-oxoacyl-CoA + NADH + H(+)</text>
        <dbReference type="Rhea" id="RHEA:22432"/>
        <dbReference type="ChEBI" id="CHEBI:15378"/>
        <dbReference type="ChEBI" id="CHEBI:57318"/>
        <dbReference type="ChEBI" id="CHEBI:57540"/>
        <dbReference type="ChEBI" id="CHEBI:57945"/>
        <dbReference type="ChEBI" id="CHEBI:90726"/>
        <dbReference type="EC" id="1.1.1.35"/>
    </reaction>
</comment>
<dbReference type="PROSITE" id="PS00166">
    <property type="entry name" value="ENOYL_COA_HYDRATASE"/>
    <property type="match status" value="1"/>
</dbReference>
<dbReference type="Pfam" id="PF02737">
    <property type="entry name" value="3HCDH_N"/>
    <property type="match status" value="1"/>
</dbReference>
<keyword evidence="18" id="KW-1185">Reference proteome</keyword>
<keyword evidence="7" id="KW-0520">NAD</keyword>
<reference evidence="17 18" key="1">
    <citation type="journal article" date="2013" name="Genome Announc.">
        <title>Complete Genome Sequence of Glaciecola psychrophila Strain 170T.</title>
        <authorList>
            <person name="Yin J."/>
            <person name="Chen J."/>
            <person name="Liu G."/>
            <person name="Yu Y."/>
            <person name="Song L."/>
            <person name="Wang X."/>
            <person name="Qu X."/>
        </authorList>
    </citation>
    <scope>NUCLEOTIDE SEQUENCE [LARGE SCALE GENOMIC DNA]</scope>
    <source>
        <strain evidence="17 18">170</strain>
    </source>
</reference>
<dbReference type="FunFam" id="3.40.50.720:FF:000009">
    <property type="entry name" value="Fatty oxidation complex, alpha subunit"/>
    <property type="match status" value="1"/>
</dbReference>
<evidence type="ECO:0000256" key="5">
    <source>
        <dbReference type="ARBA" id="ARBA00022963"/>
    </source>
</evidence>
<dbReference type="InterPro" id="IPR018376">
    <property type="entry name" value="Enoyl-CoA_hyd/isom_CS"/>
</dbReference>
<keyword evidence="6" id="KW-0560">Oxidoreductase</keyword>
<dbReference type="GO" id="GO:0004300">
    <property type="term" value="F:enoyl-CoA hydratase activity"/>
    <property type="evidence" value="ECO:0007669"/>
    <property type="project" value="UniProtKB-ARBA"/>
</dbReference>
<comment type="similarity">
    <text evidence="14">Belongs to the enoyl-CoA hydratase/isomerase family.</text>
</comment>
<dbReference type="SUPFAM" id="SSF48179">
    <property type="entry name" value="6-phosphogluconate dehydrogenase C-terminal domain-like"/>
    <property type="match status" value="2"/>
</dbReference>
<dbReference type="SUPFAM" id="SSF51735">
    <property type="entry name" value="NAD(P)-binding Rossmann-fold domains"/>
    <property type="match status" value="1"/>
</dbReference>
<evidence type="ECO:0000256" key="1">
    <source>
        <dbReference type="ARBA" id="ARBA00004275"/>
    </source>
</evidence>
<evidence type="ECO:0000259" key="16">
    <source>
        <dbReference type="Pfam" id="PF02737"/>
    </source>
</evidence>
<feature type="domain" description="3-hydroxyacyl-CoA dehydrogenase C-terminal" evidence="15">
    <location>
        <begin position="491"/>
        <end position="584"/>
    </location>
</feature>
<evidence type="ECO:0000256" key="9">
    <source>
        <dbReference type="ARBA" id="ARBA00023140"/>
    </source>
</evidence>
<accession>K6ZN33</accession>
<dbReference type="Pfam" id="PF00725">
    <property type="entry name" value="3HCDH"/>
    <property type="match status" value="2"/>
</dbReference>
<dbReference type="PANTHER" id="PTHR23309">
    <property type="entry name" value="3-HYDROXYACYL-COA DEHYROGENASE"/>
    <property type="match status" value="1"/>
</dbReference>
<dbReference type="SUPFAM" id="SSF52096">
    <property type="entry name" value="ClpP/crotonase"/>
    <property type="match status" value="1"/>
</dbReference>
<dbReference type="GO" id="GO:0016853">
    <property type="term" value="F:isomerase activity"/>
    <property type="evidence" value="ECO:0007669"/>
    <property type="project" value="UniProtKB-KW"/>
</dbReference>
<keyword evidence="8" id="KW-0443">Lipid metabolism</keyword>
<dbReference type="eggNOG" id="COG1024">
    <property type="taxonomic scope" value="Bacteria"/>
</dbReference>
<evidence type="ECO:0000256" key="10">
    <source>
        <dbReference type="ARBA" id="ARBA00023235"/>
    </source>
</evidence>
<keyword evidence="11" id="KW-0456">Lyase</keyword>
<protein>
    <submittedName>
        <fullName evidence="17">3-hydroxyacyl-CoA dehydrogenase</fullName>
    </submittedName>
</protein>
<keyword evidence="5" id="KW-0442">Lipid degradation</keyword>
<dbReference type="InterPro" id="IPR006176">
    <property type="entry name" value="3-OHacyl-CoA_DH_NAD-bd"/>
</dbReference>
<dbReference type="InterPro" id="IPR029045">
    <property type="entry name" value="ClpP/crotonase-like_dom_sf"/>
</dbReference>
<keyword evidence="12" id="KW-0511">Multifunctional enzyme</keyword>
<proteinExistence type="inferred from homology"/>
<dbReference type="GO" id="GO:0006635">
    <property type="term" value="P:fatty acid beta-oxidation"/>
    <property type="evidence" value="ECO:0007669"/>
    <property type="project" value="UniProtKB-UniPathway"/>
</dbReference>
<dbReference type="Gene3D" id="3.90.226.10">
    <property type="entry name" value="2-enoyl-CoA Hydratase, Chain A, domain 1"/>
    <property type="match status" value="1"/>
</dbReference>
<gene>
    <name evidence="17" type="ORF">C427_1827</name>
</gene>
<dbReference type="EMBL" id="CP003837">
    <property type="protein sequence ID" value="AGH43936.1"/>
    <property type="molecule type" value="Genomic_DNA"/>
</dbReference>
<comment type="similarity">
    <text evidence="3">In the N-terminal section; belongs to the enoyl-CoA hydratase/isomerase family.</text>
</comment>
<evidence type="ECO:0000256" key="13">
    <source>
        <dbReference type="ARBA" id="ARBA00049556"/>
    </source>
</evidence>
<dbReference type="InterPro" id="IPR008927">
    <property type="entry name" value="6-PGluconate_DH-like_C_sf"/>
</dbReference>
<dbReference type="GO" id="GO:0070403">
    <property type="term" value="F:NAD+ binding"/>
    <property type="evidence" value="ECO:0007669"/>
    <property type="project" value="InterPro"/>
</dbReference>
<dbReference type="OrthoDB" id="5389341at2"/>
<dbReference type="Pfam" id="PF00378">
    <property type="entry name" value="ECH_1"/>
    <property type="match status" value="1"/>
</dbReference>
<dbReference type="RefSeq" id="WP_007637530.1">
    <property type="nucleotide sequence ID" value="NC_020514.1"/>
</dbReference>
<dbReference type="CDD" id="cd06558">
    <property type="entry name" value="crotonase-like"/>
    <property type="match status" value="1"/>
</dbReference>
<feature type="domain" description="3-hydroxyacyl-CoA dehydrogenase C-terminal" evidence="15">
    <location>
        <begin position="620"/>
        <end position="709"/>
    </location>
</feature>
<dbReference type="HOGENOM" id="CLU_009834_16_3_6"/>
<dbReference type="InterPro" id="IPR006108">
    <property type="entry name" value="3HC_DH_C"/>
</dbReference>
<evidence type="ECO:0000256" key="8">
    <source>
        <dbReference type="ARBA" id="ARBA00023098"/>
    </source>
</evidence>
<name>K6ZN33_9ALTE</name>
<evidence type="ECO:0000256" key="3">
    <source>
        <dbReference type="ARBA" id="ARBA00008750"/>
    </source>
</evidence>
<comment type="pathway">
    <text evidence="2">Lipid metabolism; fatty acid beta-oxidation.</text>
</comment>
<feature type="domain" description="3-hydroxyacyl-CoA dehydrogenase NAD binding" evidence="16">
    <location>
        <begin position="310"/>
        <end position="487"/>
    </location>
</feature>
<comment type="subcellular location">
    <subcellularLocation>
        <location evidence="1">Peroxisome</location>
    </subcellularLocation>
</comment>
<evidence type="ECO:0000256" key="4">
    <source>
        <dbReference type="ARBA" id="ARBA00022832"/>
    </source>
</evidence>
<evidence type="ECO:0000313" key="17">
    <source>
        <dbReference type="EMBL" id="AGH43936.1"/>
    </source>
</evidence>
<dbReference type="eggNOG" id="COG1250">
    <property type="taxonomic scope" value="Bacteria"/>
</dbReference>
<evidence type="ECO:0000259" key="15">
    <source>
        <dbReference type="Pfam" id="PF00725"/>
    </source>
</evidence>
<evidence type="ECO:0000256" key="7">
    <source>
        <dbReference type="ARBA" id="ARBA00023027"/>
    </source>
</evidence>
<dbReference type="Gene3D" id="3.40.50.720">
    <property type="entry name" value="NAD(P)-binding Rossmann-like Domain"/>
    <property type="match status" value="1"/>
</dbReference>
<evidence type="ECO:0000313" key="18">
    <source>
        <dbReference type="Proteomes" id="UP000011864"/>
    </source>
</evidence>
<dbReference type="GO" id="GO:0003857">
    <property type="term" value="F:(3S)-3-hydroxyacyl-CoA dehydrogenase (NAD+) activity"/>
    <property type="evidence" value="ECO:0007669"/>
    <property type="project" value="UniProtKB-EC"/>
</dbReference>
<dbReference type="STRING" id="1129794.C427_1827"/>
<dbReference type="FunFam" id="1.10.1040.50:FF:000006">
    <property type="entry name" value="Peroxisomal bifunctional enzyme"/>
    <property type="match status" value="1"/>
</dbReference>
<evidence type="ECO:0000256" key="6">
    <source>
        <dbReference type="ARBA" id="ARBA00023002"/>
    </source>
</evidence>
<keyword evidence="4" id="KW-0276">Fatty acid metabolism</keyword>
<dbReference type="AlphaFoldDB" id="K6ZN33"/>
<organism evidence="17 18">
    <name type="scientific">Paraglaciecola psychrophila 170</name>
    <dbReference type="NCBI Taxonomy" id="1129794"/>
    <lineage>
        <taxon>Bacteria</taxon>
        <taxon>Pseudomonadati</taxon>
        <taxon>Pseudomonadota</taxon>
        <taxon>Gammaproteobacteria</taxon>
        <taxon>Alteromonadales</taxon>
        <taxon>Alteromonadaceae</taxon>
        <taxon>Paraglaciecola</taxon>
    </lineage>
</organism>
<dbReference type="InterPro" id="IPR036291">
    <property type="entry name" value="NAD(P)-bd_dom_sf"/>
</dbReference>
<dbReference type="UniPathway" id="UPA00659"/>